<dbReference type="Gene3D" id="1.20.5.2050">
    <property type="match status" value="1"/>
</dbReference>
<evidence type="ECO:0000313" key="2">
    <source>
        <dbReference type="EMBL" id="CAA9404712.1"/>
    </source>
</evidence>
<feature type="region of interest" description="Disordered" evidence="1">
    <location>
        <begin position="50"/>
        <end position="73"/>
    </location>
</feature>
<gene>
    <name evidence="2" type="ORF">AVDCRST_MAG74-1845</name>
</gene>
<protein>
    <submittedName>
        <fullName evidence="2">Uncharacterized protein</fullName>
    </submittedName>
</protein>
<name>A0A6J4P2V0_9BACT</name>
<reference evidence="2" key="1">
    <citation type="submission" date="2020-02" db="EMBL/GenBank/DDBJ databases">
        <authorList>
            <person name="Meier V. D."/>
        </authorList>
    </citation>
    <scope>NUCLEOTIDE SEQUENCE</scope>
    <source>
        <strain evidence="2">AVDCRST_MAG74</strain>
    </source>
</reference>
<dbReference type="EMBL" id="CADCUR010000162">
    <property type="protein sequence ID" value="CAA9404712.1"/>
    <property type="molecule type" value="Genomic_DNA"/>
</dbReference>
<proteinExistence type="predicted"/>
<sequence>MPKGITRIENYKRRANGWWVRLQSRGEKFSKFFKDSDYTSKTAALRAAREHHRQLLRDNPKRSRQENAERQTVRTGKIVGVRKVWQTRFGHNYEVWQARWSPKKYQRRVKTFSIEKYGEREAKRLAIEARLQGLAEMSKR</sequence>
<evidence type="ECO:0000256" key="1">
    <source>
        <dbReference type="SAM" id="MobiDB-lite"/>
    </source>
</evidence>
<organism evidence="2">
    <name type="scientific">uncultured Pyrinomonadaceae bacterium</name>
    <dbReference type="NCBI Taxonomy" id="2283094"/>
    <lineage>
        <taxon>Bacteria</taxon>
        <taxon>Pseudomonadati</taxon>
        <taxon>Acidobacteriota</taxon>
        <taxon>Blastocatellia</taxon>
        <taxon>Blastocatellales</taxon>
        <taxon>Pyrinomonadaceae</taxon>
        <taxon>environmental samples</taxon>
    </lineage>
</organism>
<accession>A0A6J4P2V0</accession>
<dbReference type="AlphaFoldDB" id="A0A6J4P2V0"/>
<feature type="compositionally biased region" description="Basic and acidic residues" evidence="1">
    <location>
        <begin position="53"/>
        <end position="72"/>
    </location>
</feature>